<dbReference type="InterPro" id="IPR002934">
    <property type="entry name" value="Polymerase_NTP_transf_dom"/>
</dbReference>
<name>A0AAU8LPD6_9BACT</name>
<keyword evidence="7" id="KW-0067">ATP-binding</keyword>
<comment type="cofactor">
    <cofactor evidence="1">
        <name>Mg(2+)</name>
        <dbReference type="ChEBI" id="CHEBI:18420"/>
    </cofactor>
</comment>
<reference evidence="11" key="1">
    <citation type="journal article" date="2024" name="Syst. Appl. Microbiol.">
        <title>First single-strain enrichments of Electrothrix cable bacteria, description of E. aestuarii sp. nov. and E. rattekaaiensis sp. nov., and proposal of a cable bacteria taxonomy following the rules of the SeqCode.</title>
        <authorList>
            <person name="Plum-Jensen L.E."/>
            <person name="Schramm A."/>
            <person name="Marshall I.P.G."/>
        </authorList>
    </citation>
    <scope>NUCLEOTIDE SEQUENCE</scope>
    <source>
        <strain evidence="11">Rat1</strain>
    </source>
</reference>
<dbReference type="SUPFAM" id="SSF81301">
    <property type="entry name" value="Nucleotidyltransferase"/>
    <property type="match status" value="1"/>
</dbReference>
<keyword evidence="2" id="KW-1277">Toxin-antitoxin system</keyword>
<dbReference type="CDD" id="cd05403">
    <property type="entry name" value="NT_KNTase_like"/>
    <property type="match status" value="1"/>
</dbReference>
<evidence type="ECO:0000256" key="1">
    <source>
        <dbReference type="ARBA" id="ARBA00001946"/>
    </source>
</evidence>
<dbReference type="InterPro" id="IPR052038">
    <property type="entry name" value="Type-VII_TA_antitoxin"/>
</dbReference>
<comment type="similarity">
    <text evidence="9">Belongs to the MntA antitoxin family.</text>
</comment>
<dbReference type="PANTHER" id="PTHR33571">
    <property type="entry name" value="SSL8005 PROTEIN"/>
    <property type="match status" value="1"/>
</dbReference>
<dbReference type="PANTHER" id="PTHR33571:SF19">
    <property type="entry name" value="PROTEIN ADENYLYLTRANSFERASE MJ0128-RELATED"/>
    <property type="match status" value="1"/>
</dbReference>
<proteinExistence type="inferred from homology"/>
<dbReference type="AlphaFoldDB" id="A0AAU8LPD6"/>
<keyword evidence="5" id="KW-0479">Metal-binding</keyword>
<accession>A0AAU8LPD6</accession>
<keyword evidence="8" id="KW-0460">Magnesium</keyword>
<keyword evidence="6" id="KW-0547">Nucleotide-binding</keyword>
<dbReference type="Gene3D" id="3.30.460.10">
    <property type="entry name" value="Beta Polymerase, domain 2"/>
    <property type="match status" value="1"/>
</dbReference>
<dbReference type="Pfam" id="PF01909">
    <property type="entry name" value="NTP_transf_2"/>
    <property type="match status" value="1"/>
</dbReference>
<sequence length="98" mass="11262">MKNSLDFIKQRLAGQKSLLQNKYRISRLGIFGSYIRGEQRSESDVDVLIDYDKAPSLIELIEIENMLSDLLGLKVDLVTSKGLKPQLRRHILDEVVYL</sequence>
<reference evidence="11" key="2">
    <citation type="submission" date="2024-06" db="EMBL/GenBank/DDBJ databases">
        <authorList>
            <person name="Plum-Jensen L.E."/>
            <person name="Schramm A."/>
            <person name="Marshall I.P.G."/>
        </authorList>
    </citation>
    <scope>NUCLEOTIDE SEQUENCE</scope>
    <source>
        <strain evidence="11">Rat1</strain>
    </source>
</reference>
<dbReference type="EMBL" id="CP159373">
    <property type="protein sequence ID" value="XCN71163.1"/>
    <property type="molecule type" value="Genomic_DNA"/>
</dbReference>
<evidence type="ECO:0000256" key="2">
    <source>
        <dbReference type="ARBA" id="ARBA00022649"/>
    </source>
</evidence>
<gene>
    <name evidence="11" type="ORF">Q3M24_12645</name>
</gene>
<evidence type="ECO:0000256" key="6">
    <source>
        <dbReference type="ARBA" id="ARBA00022741"/>
    </source>
</evidence>
<protein>
    <submittedName>
        <fullName evidence="11">Nucleotidyltransferase family protein</fullName>
    </submittedName>
</protein>
<keyword evidence="3" id="KW-0808">Transferase</keyword>
<evidence type="ECO:0000256" key="4">
    <source>
        <dbReference type="ARBA" id="ARBA00022695"/>
    </source>
</evidence>
<evidence type="ECO:0000313" key="11">
    <source>
        <dbReference type="EMBL" id="XCN71163.1"/>
    </source>
</evidence>
<dbReference type="GO" id="GO:0005524">
    <property type="term" value="F:ATP binding"/>
    <property type="evidence" value="ECO:0007669"/>
    <property type="project" value="UniProtKB-KW"/>
</dbReference>
<evidence type="ECO:0000259" key="10">
    <source>
        <dbReference type="Pfam" id="PF01909"/>
    </source>
</evidence>
<evidence type="ECO:0000256" key="5">
    <source>
        <dbReference type="ARBA" id="ARBA00022723"/>
    </source>
</evidence>
<evidence type="ECO:0000256" key="8">
    <source>
        <dbReference type="ARBA" id="ARBA00022842"/>
    </source>
</evidence>
<feature type="domain" description="Polymerase nucleotidyl transferase" evidence="10">
    <location>
        <begin position="19"/>
        <end position="97"/>
    </location>
</feature>
<dbReference type="InterPro" id="IPR043519">
    <property type="entry name" value="NT_sf"/>
</dbReference>
<organism evidence="11">
    <name type="scientific">Candidatus Electrothrix aestuarii</name>
    <dbReference type="NCBI Taxonomy" id="3062594"/>
    <lineage>
        <taxon>Bacteria</taxon>
        <taxon>Pseudomonadati</taxon>
        <taxon>Thermodesulfobacteriota</taxon>
        <taxon>Desulfobulbia</taxon>
        <taxon>Desulfobulbales</taxon>
        <taxon>Desulfobulbaceae</taxon>
        <taxon>Candidatus Electrothrix</taxon>
    </lineage>
</organism>
<keyword evidence="4" id="KW-0548">Nucleotidyltransferase</keyword>
<dbReference type="GO" id="GO:0016779">
    <property type="term" value="F:nucleotidyltransferase activity"/>
    <property type="evidence" value="ECO:0007669"/>
    <property type="project" value="UniProtKB-KW"/>
</dbReference>
<dbReference type="GO" id="GO:0046872">
    <property type="term" value="F:metal ion binding"/>
    <property type="evidence" value="ECO:0007669"/>
    <property type="project" value="UniProtKB-KW"/>
</dbReference>
<evidence type="ECO:0000256" key="7">
    <source>
        <dbReference type="ARBA" id="ARBA00022840"/>
    </source>
</evidence>
<dbReference type="KEGG" id="eaj:Q3M24_12645"/>
<evidence type="ECO:0000256" key="3">
    <source>
        <dbReference type="ARBA" id="ARBA00022679"/>
    </source>
</evidence>
<evidence type="ECO:0000256" key="9">
    <source>
        <dbReference type="ARBA" id="ARBA00038276"/>
    </source>
</evidence>